<keyword evidence="7" id="KW-0378">Hydrolase</keyword>
<evidence type="ECO:0000256" key="13">
    <source>
        <dbReference type="SAM" id="Phobius"/>
    </source>
</evidence>
<comment type="catalytic activity">
    <reaction evidence="1">
        <text>ATP + protein L-histidine = ADP + protein N-phospho-L-histidine.</text>
        <dbReference type="EC" id="2.7.13.3"/>
    </reaction>
</comment>
<organism evidence="16 17">
    <name type="scientific">Vibrio penaeicida</name>
    <dbReference type="NCBI Taxonomy" id="104609"/>
    <lineage>
        <taxon>Bacteria</taxon>
        <taxon>Pseudomonadati</taxon>
        <taxon>Pseudomonadota</taxon>
        <taxon>Gammaproteobacteria</taxon>
        <taxon>Vibrionales</taxon>
        <taxon>Vibrionaceae</taxon>
        <taxon>Vibrio</taxon>
    </lineage>
</organism>
<name>A0AAV5NNQ5_9VIBR</name>
<dbReference type="InterPro" id="IPR001789">
    <property type="entry name" value="Sig_transdc_resp-reg_receiver"/>
</dbReference>
<dbReference type="GO" id="GO:0005524">
    <property type="term" value="F:ATP binding"/>
    <property type="evidence" value="ECO:0007669"/>
    <property type="project" value="UniProtKB-KW"/>
</dbReference>
<keyword evidence="8" id="KW-0067">ATP-binding</keyword>
<dbReference type="SUPFAM" id="SSF52172">
    <property type="entry name" value="CheY-like"/>
    <property type="match status" value="1"/>
</dbReference>
<evidence type="ECO:0000256" key="11">
    <source>
        <dbReference type="ARBA" id="ARBA00068150"/>
    </source>
</evidence>
<evidence type="ECO:0000256" key="5">
    <source>
        <dbReference type="ARBA" id="ARBA00022741"/>
    </source>
</evidence>
<keyword evidence="6" id="KW-0418">Kinase</keyword>
<keyword evidence="5" id="KW-0547">Nucleotide-binding</keyword>
<dbReference type="InterPro" id="IPR003594">
    <property type="entry name" value="HATPase_dom"/>
</dbReference>
<keyword evidence="13" id="KW-0472">Membrane</keyword>
<dbReference type="SMART" id="SM00448">
    <property type="entry name" value="REC"/>
    <property type="match status" value="1"/>
</dbReference>
<dbReference type="PRINTS" id="PR00344">
    <property type="entry name" value="BCTRLSENSOR"/>
</dbReference>
<dbReference type="SMART" id="SM00388">
    <property type="entry name" value="HisKA"/>
    <property type="match status" value="1"/>
</dbReference>
<dbReference type="FunFam" id="3.30.565.10:FF:000010">
    <property type="entry name" value="Sensor histidine kinase RcsC"/>
    <property type="match status" value="1"/>
</dbReference>
<dbReference type="SUPFAM" id="SSF55874">
    <property type="entry name" value="ATPase domain of HSP90 chaperone/DNA topoisomerase II/histidine kinase"/>
    <property type="match status" value="1"/>
</dbReference>
<keyword evidence="17" id="KW-1185">Reference proteome</keyword>
<evidence type="ECO:0000313" key="17">
    <source>
        <dbReference type="Proteomes" id="UP001156690"/>
    </source>
</evidence>
<evidence type="ECO:0000259" key="14">
    <source>
        <dbReference type="PROSITE" id="PS50109"/>
    </source>
</evidence>
<evidence type="ECO:0000256" key="1">
    <source>
        <dbReference type="ARBA" id="ARBA00000085"/>
    </source>
</evidence>
<dbReference type="InterPro" id="IPR036097">
    <property type="entry name" value="HisK_dim/P_sf"/>
</dbReference>
<feature type="domain" description="Histidine kinase" evidence="14">
    <location>
        <begin position="338"/>
        <end position="559"/>
    </location>
</feature>
<dbReference type="PANTHER" id="PTHR45339">
    <property type="entry name" value="HYBRID SIGNAL TRANSDUCTION HISTIDINE KINASE J"/>
    <property type="match status" value="1"/>
</dbReference>
<accession>A0AAV5NNQ5</accession>
<dbReference type="InterPro" id="IPR003661">
    <property type="entry name" value="HisK_dim/P_dom"/>
</dbReference>
<evidence type="ECO:0000256" key="9">
    <source>
        <dbReference type="ARBA" id="ARBA00023012"/>
    </source>
</evidence>
<evidence type="ECO:0000259" key="15">
    <source>
        <dbReference type="PROSITE" id="PS50110"/>
    </source>
</evidence>
<dbReference type="SMART" id="SM00387">
    <property type="entry name" value="HATPase_c"/>
    <property type="match status" value="1"/>
</dbReference>
<evidence type="ECO:0000256" key="8">
    <source>
        <dbReference type="ARBA" id="ARBA00022840"/>
    </source>
</evidence>
<reference evidence="17" key="1">
    <citation type="journal article" date="2019" name="Int. J. Syst. Evol. Microbiol.">
        <title>The Global Catalogue of Microorganisms (GCM) 10K type strain sequencing project: providing services to taxonomists for standard genome sequencing and annotation.</title>
        <authorList>
            <consortium name="The Broad Institute Genomics Platform"/>
            <consortium name="The Broad Institute Genome Sequencing Center for Infectious Disease"/>
            <person name="Wu L."/>
            <person name="Ma J."/>
        </authorList>
    </citation>
    <scope>NUCLEOTIDE SEQUENCE [LARGE SCALE GENOMIC DNA]</scope>
    <source>
        <strain evidence="17">NBRC 15640</strain>
    </source>
</reference>
<feature type="transmembrane region" description="Helical" evidence="13">
    <location>
        <begin position="290"/>
        <end position="309"/>
    </location>
</feature>
<keyword evidence="4" id="KW-0808">Transferase</keyword>
<evidence type="ECO:0000313" key="16">
    <source>
        <dbReference type="EMBL" id="GLQ71847.1"/>
    </source>
</evidence>
<evidence type="ECO:0000256" key="2">
    <source>
        <dbReference type="ARBA" id="ARBA00012438"/>
    </source>
</evidence>
<dbReference type="Gene3D" id="3.40.50.2300">
    <property type="match status" value="1"/>
</dbReference>
<dbReference type="InterPro" id="IPR005467">
    <property type="entry name" value="His_kinase_dom"/>
</dbReference>
<dbReference type="Gene3D" id="3.30.565.10">
    <property type="entry name" value="Histidine kinase-like ATPase, C-terminal domain"/>
    <property type="match status" value="1"/>
</dbReference>
<dbReference type="Gene3D" id="1.10.287.130">
    <property type="match status" value="1"/>
</dbReference>
<keyword evidence="13" id="KW-1133">Transmembrane helix</keyword>
<dbReference type="Proteomes" id="UP001156690">
    <property type="component" value="Unassembled WGS sequence"/>
</dbReference>
<protein>
    <recommendedName>
        <fullName evidence="11">Sensory/regulatory protein RpfC</fullName>
        <ecNumber evidence="2">2.7.13.3</ecNumber>
    </recommendedName>
</protein>
<feature type="transmembrane region" description="Helical" evidence="13">
    <location>
        <begin position="12"/>
        <end position="31"/>
    </location>
</feature>
<dbReference type="CDD" id="cd17546">
    <property type="entry name" value="REC_hyHK_CKI1_RcsC-like"/>
    <property type="match status" value="1"/>
</dbReference>
<keyword evidence="13" id="KW-0812">Transmembrane</keyword>
<dbReference type="FunFam" id="1.10.287.130:FF:000002">
    <property type="entry name" value="Two-component osmosensing histidine kinase"/>
    <property type="match status" value="1"/>
</dbReference>
<sequence length="831" mass="92846">MIIKVLSNSIKGQIAFSIVTIFALFLVWVFANGYFNTQQDILGTIRHDITKAHTSLLQLRRHEKDFLARKSEQYTEQFESEIAELSQALNEIYLLSAEVDINVRDDLKRTLTSVGQYKDGFNSLSVTYMHIYKPTSGLVDRLLLNLAQLRLELGKSPQNVKQLIAETEHLVLEMGANQTFLLQVENKLLKGLYKKDVSEKKAIINSLMALKNDLSPDEENIYSITLIEQISEQIHDLLFSLRVLGLDETLGQHGELRKNAHSIEANFFELSKHVDTAINASEASIATYRFFLFVTMLVVSVISLLILIFNASKIENMLKYSVKEAKKANRAKSSFLANMSHEIRTPLNGIIGMAEILKGTSLSAIQKDYLKTIDSSSQTLLMLINDVLDLSKIESGKLQISPHTSNVREVIYDTAALIAPKSHQSGIQLNVDVSTSIPEHVKLDEHKLRQVMMNLASNAIKFTKQGSVSLILSSRAMDSGSITLLFQVIDTGIGIDVSQQKKIFHAFEQENSDTSKEFGGTGLGLAISDKIVELMGGKLTLVSEKGKGSEFKFEITCPVELGHQLPISNLPAVYLVNIEEDTAICDELKHFGVSYSTYDMDNSEPDMPESSVILCRQMKEEPTHALLSQIRLTHPELPIVLVRNNHQKHYNFEHLVDGYLTAPLFGLRLLTVLKESVSQHTPDAASAYDFSMEANTNVSPEILLVEDNAVNQKVAQINLERMGLRVFIANNGQEAVDAYQANPNQFATVLMDCMMPVKDGFDATKEIRIHERKNSLNPIPIIALTASVLEDDIQKCFDVGMDDYLPKPFTKAVFVAKMEKYVEGVKETVSD</sequence>
<dbReference type="PROSITE" id="PS50110">
    <property type="entry name" value="RESPONSE_REGULATORY"/>
    <property type="match status" value="1"/>
</dbReference>
<dbReference type="PROSITE" id="PS50109">
    <property type="entry name" value="HIS_KIN"/>
    <property type="match status" value="1"/>
</dbReference>
<dbReference type="PANTHER" id="PTHR45339:SF1">
    <property type="entry name" value="HYBRID SIGNAL TRANSDUCTION HISTIDINE KINASE J"/>
    <property type="match status" value="1"/>
</dbReference>
<dbReference type="InterPro" id="IPR004358">
    <property type="entry name" value="Sig_transdc_His_kin-like_C"/>
</dbReference>
<dbReference type="CDD" id="cd16922">
    <property type="entry name" value="HATPase_EvgS-ArcB-TorS-like"/>
    <property type="match status" value="1"/>
</dbReference>
<evidence type="ECO:0000256" key="3">
    <source>
        <dbReference type="ARBA" id="ARBA00022553"/>
    </source>
</evidence>
<dbReference type="EMBL" id="BSNX01000008">
    <property type="protein sequence ID" value="GLQ71847.1"/>
    <property type="molecule type" value="Genomic_DNA"/>
</dbReference>
<dbReference type="SUPFAM" id="SSF47384">
    <property type="entry name" value="Homodimeric domain of signal transducing histidine kinase"/>
    <property type="match status" value="1"/>
</dbReference>
<proteinExistence type="predicted"/>
<dbReference type="Pfam" id="PF02518">
    <property type="entry name" value="HATPase_c"/>
    <property type="match status" value="1"/>
</dbReference>
<evidence type="ECO:0000256" key="4">
    <source>
        <dbReference type="ARBA" id="ARBA00022679"/>
    </source>
</evidence>
<dbReference type="EC" id="2.7.13.3" evidence="2"/>
<gene>
    <name evidence="16" type="ORF">GCM10007932_12070</name>
</gene>
<dbReference type="GO" id="GO:0016787">
    <property type="term" value="F:hydrolase activity"/>
    <property type="evidence" value="ECO:0007669"/>
    <property type="project" value="UniProtKB-KW"/>
</dbReference>
<dbReference type="Pfam" id="PF00072">
    <property type="entry name" value="Response_reg"/>
    <property type="match status" value="1"/>
</dbReference>
<dbReference type="GO" id="GO:0000155">
    <property type="term" value="F:phosphorelay sensor kinase activity"/>
    <property type="evidence" value="ECO:0007669"/>
    <property type="project" value="InterPro"/>
</dbReference>
<evidence type="ECO:0000256" key="7">
    <source>
        <dbReference type="ARBA" id="ARBA00022801"/>
    </source>
</evidence>
<evidence type="ECO:0000256" key="6">
    <source>
        <dbReference type="ARBA" id="ARBA00022777"/>
    </source>
</evidence>
<keyword evidence="3 12" id="KW-0597">Phosphoprotein</keyword>
<dbReference type="CDD" id="cd00082">
    <property type="entry name" value="HisKA"/>
    <property type="match status" value="1"/>
</dbReference>
<evidence type="ECO:0000256" key="12">
    <source>
        <dbReference type="PROSITE-ProRule" id="PRU00169"/>
    </source>
</evidence>
<dbReference type="InterPro" id="IPR036890">
    <property type="entry name" value="HATPase_C_sf"/>
</dbReference>
<dbReference type="Pfam" id="PF00512">
    <property type="entry name" value="HisKA"/>
    <property type="match status" value="1"/>
</dbReference>
<comment type="caution">
    <text evidence="16">The sequence shown here is derived from an EMBL/GenBank/DDBJ whole genome shotgun (WGS) entry which is preliminary data.</text>
</comment>
<dbReference type="InterPro" id="IPR011006">
    <property type="entry name" value="CheY-like_superfamily"/>
</dbReference>
<dbReference type="AlphaFoldDB" id="A0AAV5NNQ5"/>
<comment type="subunit">
    <text evidence="10">At low DSF concentrations, interacts with RpfF.</text>
</comment>
<dbReference type="RefSeq" id="WP_126609972.1">
    <property type="nucleotide sequence ID" value="NZ_AP025144.1"/>
</dbReference>
<feature type="domain" description="Response regulatory" evidence="15">
    <location>
        <begin position="701"/>
        <end position="822"/>
    </location>
</feature>
<feature type="modified residue" description="4-aspartylphosphate" evidence="12">
    <location>
        <position position="752"/>
    </location>
</feature>
<evidence type="ECO:0000256" key="10">
    <source>
        <dbReference type="ARBA" id="ARBA00064003"/>
    </source>
</evidence>
<keyword evidence="9" id="KW-0902">Two-component regulatory system</keyword>